<protein>
    <recommendedName>
        <fullName evidence="4">Palmitoyl-protein thioesterase 1</fullName>
    </recommendedName>
</protein>
<gene>
    <name evidence="2" type="ORF">RJ641_017068</name>
</gene>
<evidence type="ECO:0008006" key="4">
    <source>
        <dbReference type="Google" id="ProtNLM"/>
    </source>
</evidence>
<dbReference type="InterPro" id="IPR029058">
    <property type="entry name" value="AB_hydrolase_fold"/>
</dbReference>
<dbReference type="PANTHER" id="PTHR11247:SF79">
    <property type="entry name" value="ALPHA_BETA-HYDROLASES SUPERFAMILY PROTEIN"/>
    <property type="match status" value="1"/>
</dbReference>
<dbReference type="Gene3D" id="3.40.50.1820">
    <property type="entry name" value="alpha/beta hydrolase"/>
    <property type="match status" value="1"/>
</dbReference>
<evidence type="ECO:0000256" key="1">
    <source>
        <dbReference type="ARBA" id="ARBA00022801"/>
    </source>
</evidence>
<dbReference type="GO" id="GO:0016790">
    <property type="term" value="F:thiolester hydrolase activity"/>
    <property type="evidence" value="ECO:0007669"/>
    <property type="project" value="TreeGrafter"/>
</dbReference>
<dbReference type="SUPFAM" id="SSF53474">
    <property type="entry name" value="alpha/beta-Hydrolases"/>
    <property type="match status" value="1"/>
</dbReference>
<dbReference type="AlphaFoldDB" id="A0AAN8YZ96"/>
<dbReference type="PANTHER" id="PTHR11247">
    <property type="entry name" value="PALMITOYL-PROTEIN THIOESTERASE/DOLICHYLDIPHOSPHATASE 1"/>
    <property type="match status" value="1"/>
</dbReference>
<organism evidence="2 3">
    <name type="scientific">Dillenia turbinata</name>
    <dbReference type="NCBI Taxonomy" id="194707"/>
    <lineage>
        <taxon>Eukaryota</taxon>
        <taxon>Viridiplantae</taxon>
        <taxon>Streptophyta</taxon>
        <taxon>Embryophyta</taxon>
        <taxon>Tracheophyta</taxon>
        <taxon>Spermatophyta</taxon>
        <taxon>Magnoliopsida</taxon>
        <taxon>eudicotyledons</taxon>
        <taxon>Gunneridae</taxon>
        <taxon>Pentapetalae</taxon>
        <taxon>Dilleniales</taxon>
        <taxon>Dilleniaceae</taxon>
        <taxon>Dillenia</taxon>
    </lineage>
</organism>
<name>A0AAN8YZ96_9MAGN</name>
<evidence type="ECO:0000313" key="2">
    <source>
        <dbReference type="EMBL" id="KAK6918646.1"/>
    </source>
</evidence>
<evidence type="ECO:0000313" key="3">
    <source>
        <dbReference type="Proteomes" id="UP001370490"/>
    </source>
</evidence>
<dbReference type="EMBL" id="JBAMMX010000022">
    <property type="protein sequence ID" value="KAK6918646.1"/>
    <property type="molecule type" value="Genomic_DNA"/>
</dbReference>
<reference evidence="2 3" key="1">
    <citation type="submission" date="2023-12" db="EMBL/GenBank/DDBJ databases">
        <title>A high-quality genome assembly for Dillenia turbinata (Dilleniales).</title>
        <authorList>
            <person name="Chanderbali A."/>
        </authorList>
    </citation>
    <scope>NUCLEOTIDE SEQUENCE [LARGE SCALE GENOMIC DNA]</scope>
    <source>
        <strain evidence="2">LSX21</strain>
        <tissue evidence="2">Leaf</tissue>
    </source>
</reference>
<keyword evidence="1" id="KW-0378">Hydrolase</keyword>
<comment type="caution">
    <text evidence="2">The sequence shown here is derived from an EMBL/GenBank/DDBJ whole genome shotgun (WGS) entry which is preliminary data.</text>
</comment>
<proteinExistence type="predicted"/>
<dbReference type="Pfam" id="PF02089">
    <property type="entry name" value="Palm_thioest"/>
    <property type="match status" value="1"/>
</dbReference>
<sequence length="184" mass="21035">MPIMEQTTIACEKVKNMSELSDGYNIVGLSQSTWVCILVDYLLELWVYSAYVQKHLAPSNYLKFPTDFNSYMKGCKFLPKLKNEAINMRNTTNKERFASLEVLVLIMFEEDKVLVPKETSWYGCYPDGSFDTVLSANETKLYTEDWNKLKTLDEAGKVQFVSVPGNHLALTESIMKNCDTLLGR</sequence>
<dbReference type="Proteomes" id="UP001370490">
    <property type="component" value="Unassembled WGS sequence"/>
</dbReference>
<keyword evidence="3" id="KW-1185">Reference proteome</keyword>
<accession>A0AAN8YZ96</accession>